<keyword evidence="4" id="KW-0309">Germination</keyword>
<evidence type="ECO:0000313" key="9">
    <source>
        <dbReference type="EMBL" id="AZN42373.1"/>
    </source>
</evidence>
<feature type="transmembrane region" description="Helical" evidence="8">
    <location>
        <begin position="209"/>
        <end position="227"/>
    </location>
</feature>
<dbReference type="Pfam" id="PF03845">
    <property type="entry name" value="Spore_permease"/>
    <property type="match status" value="1"/>
</dbReference>
<dbReference type="EMBL" id="CP034437">
    <property type="protein sequence ID" value="AZN42373.1"/>
    <property type="molecule type" value="Genomic_DNA"/>
</dbReference>
<keyword evidence="6 8" id="KW-1133">Transmembrane helix</keyword>
<comment type="subcellular location">
    <subcellularLocation>
        <location evidence="1">Membrane</location>
        <topology evidence="1">Multi-pass membrane protein</topology>
    </subcellularLocation>
</comment>
<evidence type="ECO:0000256" key="2">
    <source>
        <dbReference type="ARBA" id="ARBA00007998"/>
    </source>
</evidence>
<evidence type="ECO:0000256" key="3">
    <source>
        <dbReference type="ARBA" id="ARBA00022448"/>
    </source>
</evidence>
<dbReference type="PANTHER" id="PTHR34975">
    <property type="entry name" value="SPORE GERMINATION PROTEIN A2"/>
    <property type="match status" value="1"/>
</dbReference>
<feature type="transmembrane region" description="Helical" evidence="8">
    <location>
        <begin position="247"/>
        <end position="266"/>
    </location>
</feature>
<evidence type="ECO:0000313" key="10">
    <source>
        <dbReference type="Proteomes" id="UP000272528"/>
    </source>
</evidence>
<name>A0A3Q8XA82_9BACL</name>
<evidence type="ECO:0000256" key="1">
    <source>
        <dbReference type="ARBA" id="ARBA00004141"/>
    </source>
</evidence>
<dbReference type="GO" id="GO:0016020">
    <property type="term" value="C:membrane"/>
    <property type="evidence" value="ECO:0007669"/>
    <property type="project" value="UniProtKB-SubCell"/>
</dbReference>
<sequence>MDGSRIDGQQRLFARLALSIVSNAAARLSLRAARGLVFMLLSKGIMSISNLAPIFLSLLLLLILTVPNELVAGFERSRLTTFWFESANHSFSGWMNIYFSFLGYEAALLLMPYTNKKSRLHLAFQIGNVVSTLFYTFVSFMALGFFSFEQLKQLSYPVLNMLSNIQFPFAQRLDDFIFNLTLLRALFITTTYMWMAAETFHRLRPNAKGQTGVYLFLLVIAIAVFFINPTDLDRTNKWLQQLGVVEIGVAMILPVLLLGMIAIAKVKERRKYA</sequence>
<evidence type="ECO:0000256" key="7">
    <source>
        <dbReference type="ARBA" id="ARBA00023136"/>
    </source>
</evidence>
<feature type="transmembrane region" description="Helical" evidence="8">
    <location>
        <begin position="51"/>
        <end position="71"/>
    </location>
</feature>
<accession>A0A3Q8XA82</accession>
<dbReference type="Proteomes" id="UP000272528">
    <property type="component" value="Chromosome"/>
</dbReference>
<feature type="transmembrane region" description="Helical" evidence="8">
    <location>
        <begin position="91"/>
        <end position="110"/>
    </location>
</feature>
<protein>
    <recommendedName>
        <fullName evidence="11">GerAB/ArcD/ProY family transporter</fullName>
    </recommendedName>
</protein>
<evidence type="ECO:0000256" key="8">
    <source>
        <dbReference type="SAM" id="Phobius"/>
    </source>
</evidence>
<evidence type="ECO:0000256" key="5">
    <source>
        <dbReference type="ARBA" id="ARBA00022692"/>
    </source>
</evidence>
<keyword evidence="7 8" id="KW-0472">Membrane</keyword>
<comment type="similarity">
    <text evidence="2">Belongs to the amino acid-polyamine-organocation (APC) superfamily. Spore germination protein (SGP) (TC 2.A.3.9) family.</text>
</comment>
<evidence type="ECO:0008006" key="11">
    <source>
        <dbReference type="Google" id="ProtNLM"/>
    </source>
</evidence>
<dbReference type="KEGG" id="palb:EJC50_23815"/>
<reference evidence="10" key="1">
    <citation type="submission" date="2018-12" db="EMBL/GenBank/DDBJ databases">
        <title>Genome sequence of Peanibacillus sp.</title>
        <authorList>
            <person name="Subramani G."/>
            <person name="Srinivasan S."/>
            <person name="Kim M.K."/>
        </authorList>
    </citation>
    <scope>NUCLEOTIDE SEQUENCE [LARGE SCALE GENOMIC DNA]</scope>
    <source>
        <strain evidence="10">18JY67-1</strain>
    </source>
</reference>
<keyword evidence="10" id="KW-1185">Reference proteome</keyword>
<evidence type="ECO:0000256" key="6">
    <source>
        <dbReference type="ARBA" id="ARBA00022989"/>
    </source>
</evidence>
<feature type="transmembrane region" description="Helical" evidence="8">
    <location>
        <begin position="176"/>
        <end position="197"/>
    </location>
</feature>
<feature type="transmembrane region" description="Helical" evidence="8">
    <location>
        <begin position="122"/>
        <end position="148"/>
    </location>
</feature>
<organism evidence="9 10">
    <name type="scientific">Paenibacillus albus</name>
    <dbReference type="NCBI Taxonomy" id="2495582"/>
    <lineage>
        <taxon>Bacteria</taxon>
        <taxon>Bacillati</taxon>
        <taxon>Bacillota</taxon>
        <taxon>Bacilli</taxon>
        <taxon>Bacillales</taxon>
        <taxon>Paenibacillaceae</taxon>
        <taxon>Paenibacillus</taxon>
    </lineage>
</organism>
<keyword evidence="5 8" id="KW-0812">Transmembrane</keyword>
<keyword evidence="3" id="KW-0813">Transport</keyword>
<evidence type="ECO:0000256" key="4">
    <source>
        <dbReference type="ARBA" id="ARBA00022544"/>
    </source>
</evidence>
<dbReference type="AlphaFoldDB" id="A0A3Q8XA82"/>
<dbReference type="PANTHER" id="PTHR34975:SF2">
    <property type="entry name" value="SPORE GERMINATION PROTEIN A2"/>
    <property type="match status" value="1"/>
</dbReference>
<proteinExistence type="inferred from homology"/>
<gene>
    <name evidence="9" type="ORF">EJC50_23815</name>
</gene>
<dbReference type="GO" id="GO:0009847">
    <property type="term" value="P:spore germination"/>
    <property type="evidence" value="ECO:0007669"/>
    <property type="project" value="InterPro"/>
</dbReference>
<dbReference type="OrthoDB" id="2957438at2"/>
<dbReference type="InterPro" id="IPR004761">
    <property type="entry name" value="Spore_GerAB"/>
</dbReference>